<feature type="region of interest" description="Disordered" evidence="1">
    <location>
        <begin position="649"/>
        <end position="734"/>
    </location>
</feature>
<dbReference type="STRING" id="177199.A0A420YLI8"/>
<evidence type="ECO:0000256" key="1">
    <source>
        <dbReference type="SAM" id="MobiDB-lite"/>
    </source>
</evidence>
<proteinExistence type="predicted"/>
<reference evidence="4 5" key="1">
    <citation type="submission" date="2018-08" db="EMBL/GenBank/DDBJ databases">
        <title>Draft genome of the lignicolous fungus Coniochaeta pulveracea.</title>
        <authorList>
            <person name="Borstlap C.J."/>
            <person name="De Witt R.N."/>
            <person name="Botha A."/>
            <person name="Volschenk H."/>
        </authorList>
    </citation>
    <scope>NUCLEOTIDE SEQUENCE [LARGE SCALE GENOMIC DNA]</scope>
    <source>
        <strain evidence="4 5">CAB683</strain>
    </source>
</reference>
<dbReference type="PANTHER" id="PTHR42078:SF1">
    <property type="entry name" value="GLUCAN 1, 4-ALPHA-GLUCOSIDASE"/>
    <property type="match status" value="1"/>
</dbReference>
<feature type="compositionally biased region" description="Basic and acidic residues" evidence="1">
    <location>
        <begin position="282"/>
        <end position="293"/>
    </location>
</feature>
<feature type="compositionally biased region" description="Polar residues" evidence="1">
    <location>
        <begin position="50"/>
        <end position="62"/>
    </location>
</feature>
<dbReference type="PANTHER" id="PTHR42078">
    <property type="entry name" value="GLUCAN 1, 4-ALPHA-GLUCOSIDASE"/>
    <property type="match status" value="1"/>
</dbReference>
<sequence length="825" mass="88253">MDSDKTTASSFERRASTRNSRRMSVHMREGEMEEEEMNYEAMAMADGFGPQTQTISAQNTTPRPDAMRPASRHTHSPAPTIDRGQETLALPNGPEGTDAEVTESQTRQTRASQGQRPSSISKPPRSANDSISLQHTGGMTRITEGSVMSRMSSVSSASSPFIPAEGPYQGPSRPSHPYGVYIQNAGLARTMSVATTSTAPIPESSLVGLQAPTHPYGMYQQGTVESVPVDPAIIPVGFGGRGNQYQRRLGADGEEAADLVGPDGHTEQLPPYSREPPASSPYDHEAGARKAREAALAAAAMAPTTGPVPGPASVAPSLSPPPNQISGAGGLGLATRNPEFEGTDEPATPRSRHSSRSFVTEASQHNINTAAAAVVMSEKTKPLNKWQAWGRRRCCRVVPYWALVLAITVVVLVAALVIGAVVGTQVRGNHKFPPPRKSGSQWGDVATTTVTYDATPVPTPTDLPVLVTGSFSLPLMMASRASSICFNDTTQSQAWNCNVALITQALMTIQKDLNAQDPDGYTISITCNESLSISNNVYAWGSQPGLIREPQRLELVNDTYNPGRGPAWFKMVPFNKTIVLPEQALTPTPTAGAVSAARLARDMHAHNVGGRDLKRKAIAQPGDKVWVCSWPQTYLEVFIYPMQNSSWAKPPTGSGSSSWPSPTSGSSTTSSTGPAVTSVLPTQTDRHGGKRHLGERQGGRWSSPAPSLAVTTTTDSGATPTPTGDWPPPGNGTFVPSPLYPRVVKVEERRVYWAPMPSCRQVEIQSDGQPPQPVKDEDGNDIVVYIVENETTAPGTSKRDLRDDPLSYRAETSDLSECGCIWFTT</sequence>
<feature type="compositionally biased region" description="Polar residues" evidence="1">
    <location>
        <begin position="102"/>
        <end position="137"/>
    </location>
</feature>
<feature type="compositionally biased region" description="Polar residues" evidence="1">
    <location>
        <begin position="1"/>
        <end position="10"/>
    </location>
</feature>
<name>A0A420YLI8_9PEZI</name>
<dbReference type="OrthoDB" id="5384459at2759"/>
<dbReference type="AlphaFoldDB" id="A0A420YLI8"/>
<feature type="compositionally biased region" description="Low complexity" evidence="1">
    <location>
        <begin position="711"/>
        <end position="724"/>
    </location>
</feature>
<keyword evidence="2" id="KW-1133">Transmembrane helix</keyword>
<keyword evidence="5" id="KW-1185">Reference proteome</keyword>
<accession>A0A420YLI8</accession>
<feature type="region of interest" description="Disordered" evidence="1">
    <location>
        <begin position="252"/>
        <end position="361"/>
    </location>
</feature>
<dbReference type="EMBL" id="QVQW01000004">
    <property type="protein sequence ID" value="RKU48695.1"/>
    <property type="molecule type" value="Genomic_DNA"/>
</dbReference>
<evidence type="ECO:0000256" key="2">
    <source>
        <dbReference type="SAM" id="Phobius"/>
    </source>
</evidence>
<keyword evidence="2" id="KW-0812">Transmembrane</keyword>
<dbReference type="InterPro" id="IPR056722">
    <property type="entry name" value="DUF7820"/>
</dbReference>
<feature type="region of interest" description="Disordered" evidence="1">
    <location>
        <begin position="156"/>
        <end position="175"/>
    </location>
</feature>
<feature type="compositionally biased region" description="Basic and acidic residues" evidence="1">
    <location>
        <begin position="684"/>
        <end position="698"/>
    </location>
</feature>
<feature type="region of interest" description="Disordered" evidence="1">
    <location>
        <begin position="1"/>
        <end position="140"/>
    </location>
</feature>
<feature type="domain" description="DUF7820" evidence="3">
    <location>
        <begin position="447"/>
        <end position="823"/>
    </location>
</feature>
<evidence type="ECO:0000313" key="4">
    <source>
        <dbReference type="EMBL" id="RKU48695.1"/>
    </source>
</evidence>
<evidence type="ECO:0000313" key="5">
    <source>
        <dbReference type="Proteomes" id="UP000275385"/>
    </source>
</evidence>
<organism evidence="4 5">
    <name type="scientific">Coniochaeta pulveracea</name>
    <dbReference type="NCBI Taxonomy" id="177199"/>
    <lineage>
        <taxon>Eukaryota</taxon>
        <taxon>Fungi</taxon>
        <taxon>Dikarya</taxon>
        <taxon>Ascomycota</taxon>
        <taxon>Pezizomycotina</taxon>
        <taxon>Sordariomycetes</taxon>
        <taxon>Sordariomycetidae</taxon>
        <taxon>Coniochaetales</taxon>
        <taxon>Coniochaetaceae</taxon>
        <taxon>Coniochaeta</taxon>
    </lineage>
</organism>
<comment type="caution">
    <text evidence="4">The sequence shown here is derived from an EMBL/GenBank/DDBJ whole genome shotgun (WGS) entry which is preliminary data.</text>
</comment>
<dbReference type="Pfam" id="PF25130">
    <property type="entry name" value="DUF7820"/>
    <property type="match status" value="1"/>
</dbReference>
<feature type="compositionally biased region" description="Low complexity" evidence="1">
    <location>
        <begin position="650"/>
        <end position="674"/>
    </location>
</feature>
<feature type="compositionally biased region" description="Low complexity" evidence="1">
    <location>
        <begin position="294"/>
        <end position="317"/>
    </location>
</feature>
<evidence type="ECO:0000259" key="3">
    <source>
        <dbReference type="Pfam" id="PF25130"/>
    </source>
</evidence>
<feature type="transmembrane region" description="Helical" evidence="2">
    <location>
        <begin position="400"/>
        <end position="422"/>
    </location>
</feature>
<protein>
    <recommendedName>
        <fullName evidence="3">DUF7820 domain-containing protein</fullName>
    </recommendedName>
</protein>
<gene>
    <name evidence="4" type="ORF">DL546_009540</name>
</gene>
<dbReference type="Proteomes" id="UP000275385">
    <property type="component" value="Unassembled WGS sequence"/>
</dbReference>
<keyword evidence="2" id="KW-0472">Membrane</keyword>